<feature type="domain" description="PhnA protein N-terminal proteobacterial" evidence="1">
    <location>
        <begin position="6"/>
        <end position="52"/>
    </location>
</feature>
<comment type="caution">
    <text evidence="2">The sequence shown here is derived from an EMBL/GenBank/DDBJ whole genome shotgun (WGS) entry which is preliminary data.</text>
</comment>
<gene>
    <name evidence="2" type="ORF">DCO56_07800</name>
</gene>
<dbReference type="OrthoDB" id="9810131at2"/>
<dbReference type="RefSeq" id="WP_108633711.1">
    <property type="nucleotide sequence ID" value="NZ_DAMCKI010000024.1"/>
</dbReference>
<reference evidence="2 3" key="1">
    <citation type="submission" date="2018-04" db="EMBL/GenBank/DDBJ databases">
        <title>Sphingobacterium sp. M46 Genome.</title>
        <authorList>
            <person name="Cheng J."/>
            <person name="Li Y."/>
        </authorList>
    </citation>
    <scope>NUCLEOTIDE SEQUENCE [LARGE SCALE GENOMIC DNA]</scope>
    <source>
        <strain evidence="2 3">M46</strain>
    </source>
</reference>
<dbReference type="InterPro" id="IPR013988">
    <property type="entry name" value="YjdM_C"/>
</dbReference>
<dbReference type="AlphaFoldDB" id="A0A363NX42"/>
<protein>
    <submittedName>
        <fullName evidence="2">PhnA protein</fullName>
    </submittedName>
</protein>
<evidence type="ECO:0000313" key="2">
    <source>
        <dbReference type="EMBL" id="PUV25382.1"/>
    </source>
</evidence>
<accession>A0A363NX42</accession>
<dbReference type="Proteomes" id="UP000250831">
    <property type="component" value="Unassembled WGS sequence"/>
</dbReference>
<organism evidence="2 3">
    <name type="scientific">Sphingobacterium athyrii</name>
    <dbReference type="NCBI Taxonomy" id="2152717"/>
    <lineage>
        <taxon>Bacteria</taxon>
        <taxon>Pseudomonadati</taxon>
        <taxon>Bacteroidota</taxon>
        <taxon>Sphingobacteriia</taxon>
        <taxon>Sphingobacteriales</taxon>
        <taxon>Sphingobacteriaceae</taxon>
        <taxon>Sphingobacterium</taxon>
    </lineage>
</organism>
<dbReference type="Gene3D" id="2.30.30.40">
    <property type="entry name" value="SH3 Domains"/>
    <property type="match status" value="1"/>
</dbReference>
<dbReference type="SUPFAM" id="SSF82057">
    <property type="entry name" value="Prokaryotic SH3-related domain"/>
    <property type="match status" value="1"/>
</dbReference>
<name>A0A363NX42_9SPHI</name>
<evidence type="ECO:0000313" key="3">
    <source>
        <dbReference type="Proteomes" id="UP000250831"/>
    </source>
</evidence>
<dbReference type="EMBL" id="QCXX01000002">
    <property type="protein sequence ID" value="PUV25382.1"/>
    <property type="molecule type" value="Genomic_DNA"/>
</dbReference>
<keyword evidence="3" id="KW-1185">Reference proteome</keyword>
<dbReference type="InterPro" id="IPR013991">
    <property type="entry name" value="PhnaA_N_proteobac"/>
</dbReference>
<dbReference type="Pfam" id="PF03831">
    <property type="entry name" value="YjdM"/>
    <property type="match status" value="1"/>
</dbReference>
<evidence type="ECO:0000259" key="1">
    <source>
        <dbReference type="SMART" id="SM00782"/>
    </source>
</evidence>
<sequence length="193" mass="21518">MKLEEQLLARAGGKCELTGAETDVVTYILPPETSSTLDNTLLISATLANQLNKTEQLNPEDWKFLPNAMWSEIPAIQIVCWRMLSRLKNEGWASEALDILYLDDETLTEAKKTGDHENDGYVSFHEDSIGQRLLEGDTVVLTKTLDVKGSSLKATLGTVVKNIRLVADNIEQIEGKIEGQTIVILTKYLRKQN</sequence>
<dbReference type="SMART" id="SM00782">
    <property type="entry name" value="PhnA_Zn_Ribbon"/>
    <property type="match status" value="1"/>
</dbReference>
<proteinExistence type="predicted"/>